<dbReference type="PANTHER" id="PTHR43330:SF27">
    <property type="entry name" value="METHIONINE AMINOPEPTIDASE"/>
    <property type="match status" value="1"/>
</dbReference>
<evidence type="ECO:0000313" key="10">
    <source>
        <dbReference type="Proteomes" id="UP000000440"/>
    </source>
</evidence>
<dbReference type="SUPFAM" id="SSF55920">
    <property type="entry name" value="Creatinase/aminopeptidase"/>
    <property type="match status" value="1"/>
</dbReference>
<dbReference type="STRING" id="197221.gene:10747013"/>
<reference evidence="9 10" key="1">
    <citation type="journal article" date="2002" name="DNA Res.">
        <title>Complete genome structure of the thermophilic cyanobacterium Thermosynechococcus elongatus BP-1.</title>
        <authorList>
            <person name="Nakamura Y."/>
            <person name="Kaneko T."/>
            <person name="Sato S."/>
            <person name="Ikeuchi M."/>
            <person name="Katoh H."/>
            <person name="Sasamoto S."/>
            <person name="Watanabe A."/>
            <person name="Iriguchi M."/>
            <person name="Kawashima K."/>
            <person name="Kimura T."/>
            <person name="Kishida Y."/>
            <person name="Kiyokawa C."/>
            <person name="Kohara M."/>
            <person name="Matsumoto M."/>
            <person name="Matsuno A."/>
            <person name="Nakazaki N."/>
            <person name="Shimpo S."/>
            <person name="Sugimoto M."/>
            <person name="Takeuchi C."/>
            <person name="Yamada M."/>
            <person name="Tabata S."/>
        </authorList>
    </citation>
    <scope>NUCLEOTIDE SEQUENCE [LARGE SCALE GENOMIC DNA]</scope>
    <source>
        <strain evidence="10">IAM M-273 / NIES-2133 / BP-1</strain>
    </source>
</reference>
<comment type="function">
    <text evidence="1 6">Removes the N-terminal methionine from nascent proteins. The N-terminal methionine is often cleaved when the second residue in the primary sequence is small and uncharged (Met-Ala-, Cys, Gly, Pro, Ser, Thr, or Val). Requires deformylation of the N(alpha)-formylated initiator methionine before it can be hydrolyzed.</text>
</comment>
<keyword evidence="5 6" id="KW-0378">Hydrolase</keyword>
<dbReference type="InterPro" id="IPR036005">
    <property type="entry name" value="Creatinase/aminopeptidase-like"/>
</dbReference>
<evidence type="ECO:0000259" key="8">
    <source>
        <dbReference type="Pfam" id="PF00557"/>
    </source>
</evidence>
<dbReference type="GO" id="GO:0006508">
    <property type="term" value="P:proteolysis"/>
    <property type="evidence" value="ECO:0007669"/>
    <property type="project" value="UniProtKB-KW"/>
</dbReference>
<keyword evidence="10" id="KW-1185">Reference proteome</keyword>
<feature type="binding site" evidence="6">
    <location>
        <position position="315"/>
    </location>
    <ligand>
        <name>a divalent metal cation</name>
        <dbReference type="ChEBI" id="CHEBI:60240"/>
        <label>1</label>
    </ligand>
</feature>
<dbReference type="GO" id="GO:0046872">
    <property type="term" value="F:metal ion binding"/>
    <property type="evidence" value="ECO:0007669"/>
    <property type="project" value="UniProtKB-UniRule"/>
</dbReference>
<dbReference type="PRINTS" id="PR00599">
    <property type="entry name" value="MAPEPTIDASE"/>
</dbReference>
<evidence type="ECO:0000256" key="2">
    <source>
        <dbReference type="ARBA" id="ARBA00022438"/>
    </source>
</evidence>
<dbReference type="PROSITE" id="PS00680">
    <property type="entry name" value="MAP_1"/>
    <property type="match status" value="1"/>
</dbReference>
<accession>Q8DLQ4</accession>
<proteinExistence type="inferred from homology"/>
<evidence type="ECO:0000256" key="4">
    <source>
        <dbReference type="ARBA" id="ARBA00022723"/>
    </source>
</evidence>
<dbReference type="AlphaFoldDB" id="Q8DLQ4"/>
<dbReference type="NCBIfam" id="TIGR00500">
    <property type="entry name" value="met_pdase_I"/>
    <property type="match status" value="1"/>
</dbReference>
<dbReference type="Pfam" id="PF00557">
    <property type="entry name" value="Peptidase_M24"/>
    <property type="match status" value="1"/>
</dbReference>
<evidence type="ECO:0000256" key="5">
    <source>
        <dbReference type="ARBA" id="ARBA00022801"/>
    </source>
</evidence>
<feature type="domain" description="Peptidase M24" evidence="8">
    <location>
        <begin position="92"/>
        <end position="322"/>
    </location>
</feature>
<comment type="subunit">
    <text evidence="6">Monomer.</text>
</comment>
<dbReference type="Proteomes" id="UP000000440">
    <property type="component" value="Chromosome"/>
</dbReference>
<evidence type="ECO:0000256" key="1">
    <source>
        <dbReference type="ARBA" id="ARBA00002521"/>
    </source>
</evidence>
<feature type="binding site" evidence="6">
    <location>
        <position position="284"/>
    </location>
    <ligand>
        <name>a divalent metal cation</name>
        <dbReference type="ChEBI" id="CHEBI:60240"/>
        <label>2</label>
        <note>catalytic</note>
    </ligand>
</feature>
<dbReference type="EC" id="3.4.11.18" evidence="6 7"/>
<evidence type="ECO:0000256" key="7">
    <source>
        <dbReference type="RuleBase" id="RU003653"/>
    </source>
</evidence>
<dbReference type="InterPro" id="IPR001714">
    <property type="entry name" value="Pept_M24_MAP"/>
</dbReference>
<dbReference type="EnsemblBacteria" id="BAC07976">
    <property type="protein sequence ID" value="BAC07976"/>
    <property type="gene ID" value="BAC07976"/>
</dbReference>
<dbReference type="PATRIC" id="fig|197221.4.peg.448"/>
<dbReference type="PANTHER" id="PTHR43330">
    <property type="entry name" value="METHIONINE AMINOPEPTIDASE"/>
    <property type="match status" value="1"/>
</dbReference>
<dbReference type="GO" id="GO:0004239">
    <property type="term" value="F:initiator methionyl aminopeptidase activity"/>
    <property type="evidence" value="ECO:0007669"/>
    <property type="project" value="UniProtKB-UniRule"/>
</dbReference>
<dbReference type="KEGG" id="tel:tll0424"/>
<name>Q8DLQ4_THEVB</name>
<feature type="binding site" evidence="6">
    <location>
        <position position="176"/>
    </location>
    <ligand>
        <name>a divalent metal cation</name>
        <dbReference type="ChEBI" id="CHEBI:60240"/>
        <label>1</label>
    </ligand>
</feature>
<organism evidence="9 10">
    <name type="scientific">Thermosynechococcus vestitus (strain NIES-2133 / IAM M-273 / BP-1)</name>
    <dbReference type="NCBI Taxonomy" id="197221"/>
    <lineage>
        <taxon>Bacteria</taxon>
        <taxon>Bacillati</taxon>
        <taxon>Cyanobacteriota</taxon>
        <taxon>Cyanophyceae</taxon>
        <taxon>Acaryochloridales</taxon>
        <taxon>Thermosynechococcaceae</taxon>
        <taxon>Thermosynechococcus</taxon>
    </lineage>
</organism>
<comment type="similarity">
    <text evidence="6">Belongs to the peptidase M24A family. Methionine aminopeptidase type 1 subfamily.</text>
</comment>
<keyword evidence="3 6" id="KW-0645">Protease</keyword>
<evidence type="ECO:0000256" key="6">
    <source>
        <dbReference type="HAMAP-Rule" id="MF_01974"/>
    </source>
</evidence>
<feature type="binding site" evidence="6">
    <location>
        <position position="315"/>
    </location>
    <ligand>
        <name>a divalent metal cation</name>
        <dbReference type="ChEBI" id="CHEBI:60240"/>
        <label>2</label>
        <note>catalytic</note>
    </ligand>
</feature>
<feature type="binding site" evidence="6">
    <location>
        <position position="187"/>
    </location>
    <ligand>
        <name>a divalent metal cation</name>
        <dbReference type="ChEBI" id="CHEBI:60240"/>
        <label>1</label>
    </ligand>
</feature>
<dbReference type="InterPro" id="IPR002467">
    <property type="entry name" value="Pept_M24A_MAP1"/>
</dbReference>
<keyword evidence="2 6" id="KW-0031">Aminopeptidase</keyword>
<dbReference type="CDD" id="cd01086">
    <property type="entry name" value="MetAP1"/>
    <property type="match status" value="1"/>
</dbReference>
<feature type="binding site" evidence="6">
    <location>
        <position position="187"/>
    </location>
    <ligand>
        <name>a divalent metal cation</name>
        <dbReference type="ChEBI" id="CHEBI:60240"/>
        <label>2</label>
        <note>catalytic</note>
    </ligand>
</feature>
<sequence>MVILCRLWITGSNSSDLSSSIKSIFGHPSLKNKQKSNLHSPDQRNSVILKKKDFCGCIAPMNILGSLLTPSPTPVQTRPRRGIEIKSKREIEIMRQASRIVATVLKEISQIIEPGMTTADLDAYAEKRIREMGATPSFKGYQGFPASICACINNEVVHGIPSPRKVIRNGDIVKIDTGAYYNGFHGDSCITIPVGEISEEAAKLVKVAEEALYRGIEQVKEGNYLMDLAGAIQDYVEANGFVVVEDFTGHGVGRNLHEEPSVFNFRTHDLKNVRLRAGMTLAIEPIVNAGSKQVRILRDRWTAVTVDNSLSAQFEHTVLVTKTGYEILTDRTLV</sequence>
<feature type="binding site" evidence="6">
    <location>
        <position position="257"/>
    </location>
    <ligand>
        <name>substrate</name>
    </ligand>
</feature>
<dbReference type="InterPro" id="IPR000994">
    <property type="entry name" value="Pept_M24"/>
</dbReference>
<protein>
    <recommendedName>
        <fullName evidence="6 7">Methionine aminopeptidase</fullName>
        <shortName evidence="6">MAP</shortName>
        <shortName evidence="6">MetAP</shortName>
        <ecNumber evidence="6 7">3.4.11.18</ecNumber>
    </recommendedName>
    <alternativeName>
        <fullName evidence="6">Peptidase M</fullName>
    </alternativeName>
</protein>
<gene>
    <name evidence="6" type="primary">map</name>
    <name evidence="9" type="ordered locus">tll0424</name>
</gene>
<evidence type="ECO:0000256" key="3">
    <source>
        <dbReference type="ARBA" id="ARBA00022670"/>
    </source>
</evidence>
<dbReference type="eggNOG" id="COG0024">
    <property type="taxonomic scope" value="Bacteria"/>
</dbReference>
<feature type="binding site" evidence="6">
    <location>
        <position position="250"/>
    </location>
    <ligand>
        <name>a divalent metal cation</name>
        <dbReference type="ChEBI" id="CHEBI:60240"/>
        <label>2</label>
        <note>catalytic</note>
    </ligand>
</feature>
<dbReference type="HAMAP" id="MF_01974">
    <property type="entry name" value="MetAP_1"/>
    <property type="match status" value="1"/>
</dbReference>
<keyword evidence="4 6" id="KW-0479">Metal-binding</keyword>
<evidence type="ECO:0000313" key="9">
    <source>
        <dbReference type="EMBL" id="BAC07976.1"/>
    </source>
</evidence>
<dbReference type="GO" id="GO:0005829">
    <property type="term" value="C:cytosol"/>
    <property type="evidence" value="ECO:0007669"/>
    <property type="project" value="TreeGrafter"/>
</dbReference>
<comment type="cofactor">
    <cofactor evidence="6">
        <name>Co(2+)</name>
        <dbReference type="ChEBI" id="CHEBI:48828"/>
    </cofactor>
    <cofactor evidence="6">
        <name>Zn(2+)</name>
        <dbReference type="ChEBI" id="CHEBI:29105"/>
    </cofactor>
    <cofactor evidence="6">
        <name>Mn(2+)</name>
        <dbReference type="ChEBI" id="CHEBI:29035"/>
    </cofactor>
    <cofactor evidence="6">
        <name>Fe(2+)</name>
        <dbReference type="ChEBI" id="CHEBI:29033"/>
    </cofactor>
    <text evidence="6">Binds 2 divalent metal cations per subunit. Has a high-affinity and a low affinity metal-binding site. The true nature of the physiological cofactor is under debate. The enzyme is active with cobalt, zinc, manganese or divalent iron ions. Most likely, methionine aminopeptidases function as mononuclear Fe(2+)-metalloproteases under physiological conditions, and the catalytically relevant metal-binding site has been assigned to the histidine-containing high-affinity site.</text>
</comment>
<dbReference type="Gene3D" id="3.90.230.10">
    <property type="entry name" value="Creatinase/methionine aminopeptidase superfamily"/>
    <property type="match status" value="1"/>
</dbReference>
<dbReference type="GO" id="GO:0070006">
    <property type="term" value="F:metalloaminopeptidase activity"/>
    <property type="evidence" value="ECO:0007669"/>
    <property type="project" value="UniProtKB-UniRule"/>
</dbReference>
<feature type="binding site" evidence="6">
    <location>
        <position position="158"/>
    </location>
    <ligand>
        <name>substrate</name>
    </ligand>
</feature>
<dbReference type="EMBL" id="BA000039">
    <property type="protein sequence ID" value="BAC07976.1"/>
    <property type="molecule type" value="Genomic_DNA"/>
</dbReference>
<comment type="catalytic activity">
    <reaction evidence="6 7">
        <text>Release of N-terminal amino acids, preferentially methionine, from peptides and arylamides.</text>
        <dbReference type="EC" id="3.4.11.18"/>
    </reaction>
</comment>